<keyword evidence="1" id="KW-0808">Transferase</keyword>
<dbReference type="AlphaFoldDB" id="A0A2N9LX19"/>
<keyword evidence="1" id="KW-0418">Kinase</keyword>
<dbReference type="GO" id="GO:0016301">
    <property type="term" value="F:kinase activity"/>
    <property type="evidence" value="ECO:0007669"/>
    <property type="project" value="UniProtKB-KW"/>
</dbReference>
<evidence type="ECO:0000313" key="2">
    <source>
        <dbReference type="Proteomes" id="UP000239735"/>
    </source>
</evidence>
<evidence type="ECO:0000313" key="1">
    <source>
        <dbReference type="EMBL" id="SPE27768.1"/>
    </source>
</evidence>
<gene>
    <name evidence="1" type="ORF">SBA5_600010</name>
</gene>
<dbReference type="PROSITE" id="PS00675">
    <property type="entry name" value="SIGMA54_INTERACT_1"/>
    <property type="match status" value="1"/>
</dbReference>
<dbReference type="Gene3D" id="3.40.50.300">
    <property type="entry name" value="P-loop containing nucleotide triphosphate hydrolases"/>
    <property type="match status" value="1"/>
</dbReference>
<organism evidence="1 2">
    <name type="scientific">Candidatus Sulfuritelmatomonas gaucii</name>
    <dbReference type="NCBI Taxonomy" id="2043161"/>
    <lineage>
        <taxon>Bacteria</taxon>
        <taxon>Pseudomonadati</taxon>
        <taxon>Acidobacteriota</taxon>
        <taxon>Terriglobia</taxon>
        <taxon>Terriglobales</taxon>
        <taxon>Acidobacteriaceae</taxon>
        <taxon>Candidatus Sulfuritelmatomonas</taxon>
    </lineage>
</organism>
<proteinExistence type="predicted"/>
<dbReference type="SUPFAM" id="SSF53795">
    <property type="entry name" value="PEP carboxykinase-like"/>
    <property type="match status" value="1"/>
</dbReference>
<dbReference type="InterPro" id="IPR025662">
    <property type="entry name" value="Sigma_54_int_dom_ATP-bd_1"/>
</dbReference>
<protein>
    <submittedName>
        <fullName evidence="1">HPr(Ser) kinase/phosphatase</fullName>
    </submittedName>
</protein>
<reference evidence="2" key="1">
    <citation type="submission" date="2018-02" db="EMBL/GenBank/DDBJ databases">
        <authorList>
            <person name="Hausmann B."/>
        </authorList>
    </citation>
    <scope>NUCLEOTIDE SEQUENCE [LARGE SCALE GENOMIC DNA]</scope>
    <source>
        <strain evidence="2">Peat soil MAG SbA5</strain>
    </source>
</reference>
<sequence>MRATAATISDLVAEALRVESLVPGLKGPKGAHLCNMDLGYSERFYPIGYPIEILTNEPLVLTAARESFGHARLVRNNEPLQIRFGVCRGREGSVCPPEPMRREFNHLYSLVADAENQAILDLRTGLNFTWLSQAAISNRLYLRHNFLEKVVYLLLGALVVTDLHAACISKNGKGVLLCGDSGAGKSTLAYACAREGWIYTSDDTSYLVNDCDPPRVIGHCHRARFRPTASLLFPELKGLPLTPRMEGKLSIEVLSAELPVAHCADEATVDSIVFLKRYSGAVGRLERLPAGSATERFCKELHSSGEIRAKHEEMLEKFREVSTYELEYSDLRDGVRMLDLLTDTA</sequence>
<dbReference type="EMBL" id="OKRB01000120">
    <property type="protein sequence ID" value="SPE27768.1"/>
    <property type="molecule type" value="Genomic_DNA"/>
</dbReference>
<dbReference type="OrthoDB" id="113347at2"/>
<dbReference type="Proteomes" id="UP000239735">
    <property type="component" value="Unassembled WGS sequence"/>
</dbReference>
<accession>A0A2N9LX19</accession>
<dbReference type="InterPro" id="IPR027417">
    <property type="entry name" value="P-loop_NTPase"/>
</dbReference>
<name>A0A2N9LX19_9BACT</name>